<dbReference type="Gene3D" id="3.40.50.620">
    <property type="entry name" value="HUPs"/>
    <property type="match status" value="2"/>
</dbReference>
<dbReference type="PANTHER" id="PTHR46268">
    <property type="entry name" value="STRESS RESPONSE PROTEIN NHAX"/>
    <property type="match status" value="1"/>
</dbReference>
<dbReference type="Proteomes" id="UP000199513">
    <property type="component" value="Unassembled WGS sequence"/>
</dbReference>
<dbReference type="InterPro" id="IPR006015">
    <property type="entry name" value="Universal_stress_UspA"/>
</dbReference>
<dbReference type="Pfam" id="PF00582">
    <property type="entry name" value="Usp"/>
    <property type="match status" value="2"/>
</dbReference>
<dbReference type="SUPFAM" id="SSF52402">
    <property type="entry name" value="Adenine nucleotide alpha hydrolases-like"/>
    <property type="match status" value="2"/>
</dbReference>
<organism evidence="3 4">
    <name type="scientific">Thermoflexibacter ruber</name>
    <dbReference type="NCBI Taxonomy" id="1003"/>
    <lineage>
        <taxon>Bacteria</taxon>
        <taxon>Pseudomonadati</taxon>
        <taxon>Bacteroidota</taxon>
        <taxon>Cytophagia</taxon>
        <taxon>Cytophagales</taxon>
        <taxon>Thermoflexibacteraceae</taxon>
        <taxon>Thermoflexibacter</taxon>
    </lineage>
</organism>
<proteinExistence type="inferred from homology"/>
<evidence type="ECO:0000313" key="4">
    <source>
        <dbReference type="Proteomes" id="UP000199513"/>
    </source>
</evidence>
<feature type="domain" description="UspA" evidence="2">
    <location>
        <begin position="158"/>
        <end position="283"/>
    </location>
</feature>
<dbReference type="InterPro" id="IPR006016">
    <property type="entry name" value="UspA"/>
</dbReference>
<dbReference type="AlphaFoldDB" id="A0A1I2I2H5"/>
<dbReference type="EMBL" id="FONY01000028">
    <property type="protein sequence ID" value="SFF35868.1"/>
    <property type="molecule type" value="Genomic_DNA"/>
</dbReference>
<reference evidence="3 4" key="1">
    <citation type="submission" date="2016-10" db="EMBL/GenBank/DDBJ databases">
        <authorList>
            <person name="de Groot N.N."/>
        </authorList>
    </citation>
    <scope>NUCLEOTIDE SEQUENCE [LARGE SCALE GENOMIC DNA]</scope>
    <source>
        <strain>GEY</strain>
        <strain evidence="4">DSM 9560</strain>
    </source>
</reference>
<dbReference type="CDD" id="cd00293">
    <property type="entry name" value="USP-like"/>
    <property type="match status" value="1"/>
</dbReference>
<dbReference type="PANTHER" id="PTHR46268:SF6">
    <property type="entry name" value="UNIVERSAL STRESS PROTEIN UP12"/>
    <property type="match status" value="1"/>
</dbReference>
<evidence type="ECO:0000259" key="2">
    <source>
        <dbReference type="Pfam" id="PF00582"/>
    </source>
</evidence>
<dbReference type="InterPro" id="IPR014729">
    <property type="entry name" value="Rossmann-like_a/b/a_fold"/>
</dbReference>
<keyword evidence="4" id="KW-1185">Reference proteome</keyword>
<evidence type="ECO:0000313" key="3">
    <source>
        <dbReference type="EMBL" id="SFF35868.1"/>
    </source>
</evidence>
<accession>A0A1I2I2H5</accession>
<comment type="similarity">
    <text evidence="1">Belongs to the universal stress protein A family.</text>
</comment>
<feature type="domain" description="UspA" evidence="2">
    <location>
        <begin position="2"/>
        <end position="146"/>
    </location>
</feature>
<dbReference type="RefSeq" id="WP_091548104.1">
    <property type="nucleotide sequence ID" value="NZ_FONY01000028.1"/>
</dbReference>
<evidence type="ECO:0000256" key="1">
    <source>
        <dbReference type="ARBA" id="ARBA00008791"/>
    </source>
</evidence>
<sequence length="284" mass="32294">MGKILVPIDFSEYSKNALEYAIVLAKKLNSSITVFHSFYFSTPPEYGTLANYMAMAIAEEQKRHEEQMQTLLMQYEQQEYDDKSGKVAIDSIVKLGLPKEDIAELVKERKFDMVVMGTRGATGLDRLLFGSVTASVVEDSDIKCTVLAVPKDAKCRGIKHILYGMDYEEDDVPVIDELLEFAGYFEAKVTCLHVNTDEEMIASDKLEKEILQDTYWFTPYNKIQFELVRSESIKSGLENYIKTHQVDLVAVIPRKRSFLESLFHKSVSQNLATYSGVPVLVIKR</sequence>
<dbReference type="PRINTS" id="PR01438">
    <property type="entry name" value="UNVRSLSTRESS"/>
</dbReference>
<dbReference type="OrthoDB" id="9788959at2"/>
<name>A0A1I2I2H5_9BACT</name>
<gene>
    <name evidence="3" type="ORF">SAMN04488541_102812</name>
</gene>
<protein>
    <submittedName>
        <fullName evidence="3">Nucleotide-binding universal stress protein, UspA family</fullName>
    </submittedName>
</protein>